<accession>A0A1M5KHQ7</accession>
<proteinExistence type="predicted"/>
<dbReference type="Pfam" id="PF01471">
    <property type="entry name" value="PG_binding_1"/>
    <property type="match status" value="1"/>
</dbReference>
<dbReference type="Proteomes" id="UP000199758">
    <property type="component" value="Unassembled WGS sequence"/>
</dbReference>
<dbReference type="SUPFAM" id="SSF52540">
    <property type="entry name" value="P-loop containing nucleoside triphosphate hydrolases"/>
    <property type="match status" value="1"/>
</dbReference>
<dbReference type="STRING" id="490188.SAMN04488068_0575"/>
<feature type="domain" description="AAA+ ATPase" evidence="1">
    <location>
        <begin position="42"/>
        <end position="196"/>
    </location>
</feature>
<dbReference type="Pfam" id="PF13401">
    <property type="entry name" value="AAA_22"/>
    <property type="match status" value="1"/>
</dbReference>
<dbReference type="InterPro" id="IPR052026">
    <property type="entry name" value="ExeA_AAA_ATPase_DNA-bind"/>
</dbReference>
<dbReference type="GO" id="GO:0016887">
    <property type="term" value="F:ATP hydrolysis activity"/>
    <property type="evidence" value="ECO:0007669"/>
    <property type="project" value="InterPro"/>
</dbReference>
<sequence length="566" mass="61531">MYAQFFNLREMPFTITPDPSYLYLSPRHQEALGHLLYGTGQYGGFVQLTGEVGTGKTTVVRTLLEQKLTDVDVAMIHNPSQNELQFVQSICDELGVVYDAATLTLKTLVDALNVHLLAVHAAGRRTVLIIDEAQNLPRDVLEQVRLLTNLETHKEKLLRIMLVGQPELSELLARPDLRQLASRITARYHLMPLSETETGEYIRHRLRVAGSHEDIFSTTAVREIHRAARGVPRLINILCDRALLGAYAQGARRVTPETVRKAAGESIGLAANSGTDRLPIRWRPSLLQIESALAVVALVIAGLLLYRTFAGGPAADPAPVAAAPSAPAAAPSGEVTATAADAVTPAAPSPAVAEESTSATATATADLTTLLQSAQPLTATVSQLIRLWDQNIVIPRGANVCRELSTQGLECYRNRGEWSDLRSINRPAILSLTTGRGEIQHVLLRQLTATTATLDTRTGPITIALDPLDALWSGEYLLLWKRETDDTYLSPGVRSPAVAWVRRRLARDAGKPLAEPVSDLYDAALVEQIKRFQTQRELDSDGVIGTRTWIALGTEGPDGPLLATPR</sequence>
<dbReference type="PANTHER" id="PTHR35894">
    <property type="entry name" value="GENERAL SECRETION PATHWAY PROTEIN A-RELATED"/>
    <property type="match status" value="1"/>
</dbReference>
<protein>
    <submittedName>
        <fullName evidence="2">General secretion pathway protein A</fullName>
    </submittedName>
</protein>
<dbReference type="InterPro" id="IPR049945">
    <property type="entry name" value="AAA_22"/>
</dbReference>
<dbReference type="SUPFAM" id="SSF47090">
    <property type="entry name" value="PGBD-like"/>
    <property type="match status" value="1"/>
</dbReference>
<evidence type="ECO:0000313" key="3">
    <source>
        <dbReference type="Proteomes" id="UP000199758"/>
    </source>
</evidence>
<dbReference type="Gene3D" id="1.10.101.10">
    <property type="entry name" value="PGBD-like superfamily/PGBD"/>
    <property type="match status" value="1"/>
</dbReference>
<name>A0A1M5KHQ7_9GAMM</name>
<dbReference type="OrthoDB" id="9780149at2"/>
<dbReference type="InterPro" id="IPR027417">
    <property type="entry name" value="P-loop_NTPase"/>
</dbReference>
<dbReference type="Gene3D" id="3.40.50.300">
    <property type="entry name" value="P-loop containing nucleotide triphosphate hydrolases"/>
    <property type="match status" value="1"/>
</dbReference>
<evidence type="ECO:0000259" key="1">
    <source>
        <dbReference type="SMART" id="SM00382"/>
    </source>
</evidence>
<dbReference type="PANTHER" id="PTHR35894:SF1">
    <property type="entry name" value="PHOSPHORIBULOKINASE _ URIDINE KINASE FAMILY"/>
    <property type="match status" value="1"/>
</dbReference>
<dbReference type="AlphaFoldDB" id="A0A1M5KHQ7"/>
<dbReference type="InterPro" id="IPR036365">
    <property type="entry name" value="PGBD-like_sf"/>
</dbReference>
<gene>
    <name evidence="2" type="ORF">SAMN04488068_0575</name>
</gene>
<dbReference type="InterPro" id="IPR036366">
    <property type="entry name" value="PGBDSf"/>
</dbReference>
<dbReference type="Gene3D" id="3.90.70.10">
    <property type="entry name" value="Cysteine proteinases"/>
    <property type="match status" value="1"/>
</dbReference>
<dbReference type="RefSeq" id="WP_072893618.1">
    <property type="nucleotide sequence ID" value="NZ_FQWZ01000001.1"/>
</dbReference>
<dbReference type="EMBL" id="FQWZ01000001">
    <property type="protein sequence ID" value="SHG52366.1"/>
    <property type="molecule type" value="Genomic_DNA"/>
</dbReference>
<dbReference type="InterPro" id="IPR002477">
    <property type="entry name" value="Peptidoglycan-bd-like"/>
</dbReference>
<dbReference type="SMART" id="SM00382">
    <property type="entry name" value="AAA"/>
    <property type="match status" value="1"/>
</dbReference>
<dbReference type="InterPro" id="IPR003593">
    <property type="entry name" value="AAA+_ATPase"/>
</dbReference>
<evidence type="ECO:0000313" key="2">
    <source>
        <dbReference type="EMBL" id="SHG52366.1"/>
    </source>
</evidence>
<reference evidence="2 3" key="1">
    <citation type="submission" date="2016-11" db="EMBL/GenBank/DDBJ databases">
        <authorList>
            <person name="Jaros S."/>
            <person name="Januszkiewicz K."/>
            <person name="Wedrychowicz H."/>
        </authorList>
    </citation>
    <scope>NUCLEOTIDE SEQUENCE [LARGE SCALE GENOMIC DNA]</scope>
    <source>
        <strain evidence="2 3">CGMCC 1.7049</strain>
    </source>
</reference>
<keyword evidence="3" id="KW-1185">Reference proteome</keyword>
<organism evidence="2 3">
    <name type="scientific">Hydrocarboniphaga daqingensis</name>
    <dbReference type="NCBI Taxonomy" id="490188"/>
    <lineage>
        <taxon>Bacteria</taxon>
        <taxon>Pseudomonadati</taxon>
        <taxon>Pseudomonadota</taxon>
        <taxon>Gammaproteobacteria</taxon>
        <taxon>Nevskiales</taxon>
        <taxon>Nevskiaceae</taxon>
        <taxon>Hydrocarboniphaga</taxon>
    </lineage>
</organism>